<keyword evidence="2" id="KW-1185">Reference proteome</keyword>
<dbReference type="Proteomes" id="UP000814128">
    <property type="component" value="Unassembled WGS sequence"/>
</dbReference>
<reference evidence="1" key="2">
    <citation type="journal article" date="2022" name="New Phytol.">
        <title>Evolutionary transition to the ectomycorrhizal habit in the genomes of a hyperdiverse lineage of mushroom-forming fungi.</title>
        <authorList>
            <person name="Looney B."/>
            <person name="Miyauchi S."/>
            <person name="Morin E."/>
            <person name="Drula E."/>
            <person name="Courty P.E."/>
            <person name="Kohler A."/>
            <person name="Kuo A."/>
            <person name="LaButti K."/>
            <person name="Pangilinan J."/>
            <person name="Lipzen A."/>
            <person name="Riley R."/>
            <person name="Andreopoulos W."/>
            <person name="He G."/>
            <person name="Johnson J."/>
            <person name="Nolan M."/>
            <person name="Tritt A."/>
            <person name="Barry K.W."/>
            <person name="Grigoriev I.V."/>
            <person name="Nagy L.G."/>
            <person name="Hibbett D."/>
            <person name="Henrissat B."/>
            <person name="Matheny P.B."/>
            <person name="Labbe J."/>
            <person name="Martin F.M."/>
        </authorList>
    </citation>
    <scope>NUCLEOTIDE SEQUENCE</scope>
    <source>
        <strain evidence="1">EC-137</strain>
    </source>
</reference>
<reference evidence="1" key="1">
    <citation type="submission" date="2021-02" db="EMBL/GenBank/DDBJ databases">
        <authorList>
            <consortium name="DOE Joint Genome Institute"/>
            <person name="Ahrendt S."/>
            <person name="Looney B.P."/>
            <person name="Miyauchi S."/>
            <person name="Morin E."/>
            <person name="Drula E."/>
            <person name="Courty P.E."/>
            <person name="Chicoki N."/>
            <person name="Fauchery L."/>
            <person name="Kohler A."/>
            <person name="Kuo A."/>
            <person name="Labutti K."/>
            <person name="Pangilinan J."/>
            <person name="Lipzen A."/>
            <person name="Riley R."/>
            <person name="Andreopoulos W."/>
            <person name="He G."/>
            <person name="Johnson J."/>
            <person name="Barry K.W."/>
            <person name="Grigoriev I.V."/>
            <person name="Nagy L."/>
            <person name="Hibbett D."/>
            <person name="Henrissat B."/>
            <person name="Matheny P.B."/>
            <person name="Labbe J."/>
            <person name="Martin F."/>
        </authorList>
    </citation>
    <scope>NUCLEOTIDE SEQUENCE</scope>
    <source>
        <strain evidence="1">EC-137</strain>
    </source>
</reference>
<protein>
    <submittedName>
        <fullName evidence="1">Uncharacterized protein</fullName>
    </submittedName>
</protein>
<evidence type="ECO:0000313" key="1">
    <source>
        <dbReference type="EMBL" id="KAI0033906.1"/>
    </source>
</evidence>
<gene>
    <name evidence="1" type="ORF">K488DRAFT_46618</name>
</gene>
<name>A0ACB8QRB3_9AGAM</name>
<dbReference type="EMBL" id="MU273509">
    <property type="protein sequence ID" value="KAI0033906.1"/>
    <property type="molecule type" value="Genomic_DNA"/>
</dbReference>
<accession>A0ACB8QRB3</accession>
<sequence length="275" mass="30248">MSRLRRTATRSQRVLVCPALISVQDSSHSIFCGDGFLVDEDPYGEKAAGIWSVYIRESKTYDKAMVENWKGDTDGILIFAGLFSAVITSLLVQSLQNTQPNFTQFSASVLQRISQQLDILGNTTVENSLPSLPSGQSYTDIAALRVNTLWSLSLCLNLVCALVATLVQQWARDYMQSIERPSTPLHRSRVRALLYHGIEVSGVKGVVDAIPVLLHCSLFLFIGGFYDFMAPTSLIIANIFASFLCVCGFAYLSASLVPMWNVGSPYRTPLSSALF</sequence>
<comment type="caution">
    <text evidence="1">The sequence shown here is derived from an EMBL/GenBank/DDBJ whole genome shotgun (WGS) entry which is preliminary data.</text>
</comment>
<evidence type="ECO:0000313" key="2">
    <source>
        <dbReference type="Proteomes" id="UP000814128"/>
    </source>
</evidence>
<organism evidence="1 2">
    <name type="scientific">Vararia minispora EC-137</name>
    <dbReference type="NCBI Taxonomy" id="1314806"/>
    <lineage>
        <taxon>Eukaryota</taxon>
        <taxon>Fungi</taxon>
        <taxon>Dikarya</taxon>
        <taxon>Basidiomycota</taxon>
        <taxon>Agaricomycotina</taxon>
        <taxon>Agaricomycetes</taxon>
        <taxon>Russulales</taxon>
        <taxon>Lachnocladiaceae</taxon>
        <taxon>Vararia</taxon>
    </lineage>
</organism>
<proteinExistence type="predicted"/>
<feature type="non-terminal residue" evidence="1">
    <location>
        <position position="275"/>
    </location>
</feature>